<evidence type="ECO:0000256" key="5">
    <source>
        <dbReference type="SAM" id="MobiDB-lite"/>
    </source>
</evidence>
<dbReference type="EMBL" id="JBBJCI010000419">
    <property type="protein sequence ID" value="KAK7231186.1"/>
    <property type="molecule type" value="Genomic_DNA"/>
</dbReference>
<evidence type="ECO:0000313" key="8">
    <source>
        <dbReference type="Proteomes" id="UP001363151"/>
    </source>
</evidence>
<keyword evidence="3 4" id="KW-0862">Zinc</keyword>
<keyword evidence="1 4" id="KW-0479">Metal-binding</keyword>
<dbReference type="PROSITE" id="PS50103">
    <property type="entry name" value="ZF_C3H1"/>
    <property type="match status" value="1"/>
</dbReference>
<keyword evidence="8" id="KW-1185">Reference proteome</keyword>
<dbReference type="SMART" id="SM00356">
    <property type="entry name" value="ZnF_C3H1"/>
    <property type="match status" value="1"/>
</dbReference>
<dbReference type="InterPro" id="IPR023393">
    <property type="entry name" value="START-like_dom_sf"/>
</dbReference>
<dbReference type="Proteomes" id="UP001363151">
    <property type="component" value="Unassembled WGS sequence"/>
</dbReference>
<feature type="region of interest" description="Disordered" evidence="5">
    <location>
        <begin position="1"/>
        <end position="85"/>
    </location>
</feature>
<evidence type="ECO:0000256" key="2">
    <source>
        <dbReference type="ARBA" id="ARBA00022771"/>
    </source>
</evidence>
<feature type="compositionally biased region" description="Basic and acidic residues" evidence="5">
    <location>
        <begin position="18"/>
        <end position="29"/>
    </location>
</feature>
<dbReference type="Gene3D" id="3.30.530.20">
    <property type="match status" value="1"/>
</dbReference>
<dbReference type="Pfam" id="PF18044">
    <property type="entry name" value="zf-CCCH_4"/>
    <property type="match status" value="1"/>
</dbReference>
<reference evidence="7 8" key="1">
    <citation type="submission" date="2024-03" db="EMBL/GenBank/DDBJ databases">
        <title>Aureococcus anophagefferens CCMP1851 and Kratosvirus quantuckense: Draft genome of a second virus-susceptible host strain in the model system.</title>
        <authorList>
            <person name="Chase E."/>
            <person name="Truchon A.R."/>
            <person name="Schepens W."/>
            <person name="Wilhelm S.W."/>
        </authorList>
    </citation>
    <scope>NUCLEOTIDE SEQUENCE [LARGE SCALE GENOMIC DNA]</scope>
    <source>
        <strain evidence="7 8">CCMP1851</strain>
    </source>
</reference>
<dbReference type="SUPFAM" id="SSF90229">
    <property type="entry name" value="CCCH zinc finger"/>
    <property type="match status" value="1"/>
</dbReference>
<feature type="domain" description="C3H1-type" evidence="6">
    <location>
        <begin position="86"/>
        <end position="108"/>
    </location>
</feature>
<dbReference type="Gene3D" id="4.10.1000.10">
    <property type="entry name" value="Zinc finger, CCCH-type"/>
    <property type="match status" value="1"/>
</dbReference>
<feature type="region of interest" description="Disordered" evidence="5">
    <location>
        <begin position="597"/>
        <end position="624"/>
    </location>
</feature>
<dbReference type="InterPro" id="IPR036855">
    <property type="entry name" value="Znf_CCCH_sf"/>
</dbReference>
<dbReference type="SUPFAM" id="SSF55961">
    <property type="entry name" value="Bet v1-like"/>
    <property type="match status" value="1"/>
</dbReference>
<feature type="compositionally biased region" description="Basic and acidic residues" evidence="5">
    <location>
        <begin position="37"/>
        <end position="69"/>
    </location>
</feature>
<evidence type="ECO:0000313" key="7">
    <source>
        <dbReference type="EMBL" id="KAK7231186.1"/>
    </source>
</evidence>
<organism evidence="7 8">
    <name type="scientific">Aureococcus anophagefferens</name>
    <name type="common">Harmful bloom alga</name>
    <dbReference type="NCBI Taxonomy" id="44056"/>
    <lineage>
        <taxon>Eukaryota</taxon>
        <taxon>Sar</taxon>
        <taxon>Stramenopiles</taxon>
        <taxon>Ochrophyta</taxon>
        <taxon>Pelagophyceae</taxon>
        <taxon>Pelagomonadales</taxon>
        <taxon>Pelagomonadaceae</taxon>
        <taxon>Aureococcus</taxon>
    </lineage>
</organism>
<dbReference type="InterPro" id="IPR041367">
    <property type="entry name" value="Znf-CCCH_4"/>
</dbReference>
<evidence type="ECO:0000256" key="4">
    <source>
        <dbReference type="PROSITE-ProRule" id="PRU00723"/>
    </source>
</evidence>
<gene>
    <name evidence="7" type="ORF">SO694_00071195</name>
</gene>
<evidence type="ECO:0000256" key="1">
    <source>
        <dbReference type="ARBA" id="ARBA00022723"/>
    </source>
</evidence>
<dbReference type="CDD" id="cd21039">
    <property type="entry name" value="NURR"/>
    <property type="match status" value="1"/>
</dbReference>
<keyword evidence="2 4" id="KW-0863">Zinc-finger</keyword>
<comment type="caution">
    <text evidence="7">The sequence shown here is derived from an EMBL/GenBank/DDBJ whole genome shotgun (WGS) entry which is preliminary data.</text>
</comment>
<dbReference type="InterPro" id="IPR000571">
    <property type="entry name" value="Znf_CCCH"/>
</dbReference>
<accession>A0ABR1FI39</accession>
<sequence>MGEEAPNGAEAPKRERKHSNGGDERGDRKRDKKRSRGNRDDYRGPPPRDDRGPPRYDDRGGPPRDDRGPPRPMIQRQPTRNTLGDVCRDFMNGRCVRGDQCRFSHSGIDPSSGLAIGEDLAVPAALAVSGASLPAGAKIMAPSQDGDRMAQLFREAGVTTIAEYNARQKSLGFGMTRDERQRVAPKPATQEEIDEILPILEPLPESYRQAILAIPGCHGHIDTRHIKTILRLNPKHAMAALHEFREAMEDPNSNIRNKGGYMMGVLRKYLPGEAASGVTYDGTAVSELEKSMMDTETFADPWKQVTENDAQAKAAAAAQEREERERVANEAKLRKSPPLPSDALHVKRFIKKKIKEAVRCMPNVRELRAWENVVETPVTEDATWHGADAAKFAAMPRSGGSRAYADGDAPLAFSQLVVPRGLGVLARVLADPPHPSLHADKLTCAAHVVYRYDARTALVHERGAVAAPFLPPHDRACIVAWRRAPPALGAAKDAWLRLRFTVTSALVPEHAAYGRSAAVVHCWLLEPVDEGSTKVTTWGCEELPLDSPPWLLAAATEGAARAGPDFSKRLSKYLHLHAGAELATDLPAAWLAEENEANAAPEVPAAAAPAAEDAAMADAGEVAE</sequence>
<evidence type="ECO:0000259" key="6">
    <source>
        <dbReference type="PROSITE" id="PS50103"/>
    </source>
</evidence>
<feature type="zinc finger region" description="C3H1-type" evidence="4">
    <location>
        <begin position="86"/>
        <end position="108"/>
    </location>
</feature>
<protein>
    <recommendedName>
        <fullName evidence="6">C3H1-type domain-containing protein</fullName>
    </recommendedName>
</protein>
<evidence type="ECO:0000256" key="3">
    <source>
        <dbReference type="ARBA" id="ARBA00022833"/>
    </source>
</evidence>
<name>A0ABR1FI39_AURAN</name>
<proteinExistence type="predicted"/>